<sequence>MELPRLPRAAALCAALSAALVLGMAGTAIAFSPPDPPLAQYAPAQVVVPAQPPATAPALANRPPAP</sequence>
<protein>
    <submittedName>
        <fullName evidence="2">Uncharacterized protein</fullName>
    </submittedName>
</protein>
<organism evidence="2 3">
    <name type="scientific">Pseudonocardia broussonetiae</name>
    <dbReference type="NCBI Taxonomy" id="2736640"/>
    <lineage>
        <taxon>Bacteria</taxon>
        <taxon>Bacillati</taxon>
        <taxon>Actinomycetota</taxon>
        <taxon>Actinomycetes</taxon>
        <taxon>Pseudonocardiales</taxon>
        <taxon>Pseudonocardiaceae</taxon>
        <taxon>Pseudonocardia</taxon>
    </lineage>
</organism>
<dbReference type="KEGG" id="pbro:HOP40_05070"/>
<gene>
    <name evidence="2" type="ORF">HOP40_05070</name>
</gene>
<name>A0A6M6JFV2_9PSEU</name>
<dbReference type="RefSeq" id="WP_172155122.1">
    <property type="nucleotide sequence ID" value="NZ_CP053564.1"/>
</dbReference>
<dbReference type="EMBL" id="CP053564">
    <property type="protein sequence ID" value="QJY45269.1"/>
    <property type="molecule type" value="Genomic_DNA"/>
</dbReference>
<accession>A0A6M6JFV2</accession>
<keyword evidence="3" id="KW-1185">Reference proteome</keyword>
<proteinExistence type="predicted"/>
<evidence type="ECO:0000313" key="3">
    <source>
        <dbReference type="Proteomes" id="UP000505377"/>
    </source>
</evidence>
<keyword evidence="1" id="KW-0732">Signal</keyword>
<feature type="chain" id="PRO_5027006727" evidence="1">
    <location>
        <begin position="31"/>
        <end position="66"/>
    </location>
</feature>
<evidence type="ECO:0000313" key="2">
    <source>
        <dbReference type="EMBL" id="QJY45269.1"/>
    </source>
</evidence>
<feature type="signal peptide" evidence="1">
    <location>
        <begin position="1"/>
        <end position="30"/>
    </location>
</feature>
<evidence type="ECO:0000256" key="1">
    <source>
        <dbReference type="SAM" id="SignalP"/>
    </source>
</evidence>
<reference evidence="2 3" key="1">
    <citation type="submission" date="2020-05" db="EMBL/GenBank/DDBJ databases">
        <authorList>
            <person name="Mo P."/>
        </authorList>
    </citation>
    <scope>NUCLEOTIDE SEQUENCE [LARGE SCALE GENOMIC DNA]</scope>
    <source>
        <strain evidence="2 3">Gen01</strain>
    </source>
</reference>
<dbReference type="Proteomes" id="UP000505377">
    <property type="component" value="Chromosome"/>
</dbReference>
<dbReference type="AlphaFoldDB" id="A0A6M6JFV2"/>